<name>A0ABD2JBB8_HETSC</name>
<sequence length="70" mass="8014">MFFTIYVFLLSMQMHIPPVYSPHPSTLKKKIIFGIVAKNASDCRRADPTALVLLHQSDLGEYIRNEAMFT</sequence>
<gene>
    <name evidence="2" type="ORF">niasHS_009598</name>
</gene>
<dbReference type="InterPro" id="IPR005155">
    <property type="entry name" value="UPF0113_PUA"/>
</dbReference>
<dbReference type="EMBL" id="JBICCN010000173">
    <property type="protein sequence ID" value="KAL3087860.1"/>
    <property type="molecule type" value="Genomic_DNA"/>
</dbReference>
<organism evidence="2 3">
    <name type="scientific">Heterodera schachtii</name>
    <name type="common">Sugarbeet cyst nematode worm</name>
    <name type="synonym">Tylenchus schachtii</name>
    <dbReference type="NCBI Taxonomy" id="97005"/>
    <lineage>
        <taxon>Eukaryota</taxon>
        <taxon>Metazoa</taxon>
        <taxon>Ecdysozoa</taxon>
        <taxon>Nematoda</taxon>
        <taxon>Chromadorea</taxon>
        <taxon>Rhabditida</taxon>
        <taxon>Tylenchina</taxon>
        <taxon>Tylenchomorpha</taxon>
        <taxon>Tylenchoidea</taxon>
        <taxon>Heteroderidae</taxon>
        <taxon>Heteroderinae</taxon>
        <taxon>Heterodera</taxon>
    </lineage>
</organism>
<dbReference type="Proteomes" id="UP001620645">
    <property type="component" value="Unassembled WGS sequence"/>
</dbReference>
<keyword evidence="1" id="KW-0732">Signal</keyword>
<evidence type="ECO:0000256" key="1">
    <source>
        <dbReference type="SAM" id="SignalP"/>
    </source>
</evidence>
<protein>
    <submittedName>
        <fullName evidence="2">Uncharacterized protein</fullName>
    </submittedName>
</protein>
<comment type="caution">
    <text evidence="2">The sequence shown here is derived from an EMBL/GenBank/DDBJ whole genome shotgun (WGS) entry which is preliminary data.</text>
</comment>
<dbReference type="Gene3D" id="2.30.130.10">
    <property type="entry name" value="PUA domain"/>
    <property type="match status" value="1"/>
</dbReference>
<dbReference type="CDD" id="cd21151">
    <property type="entry name" value="PUA_Nip7-like"/>
    <property type="match status" value="1"/>
</dbReference>
<reference evidence="2 3" key="1">
    <citation type="submission" date="2024-10" db="EMBL/GenBank/DDBJ databases">
        <authorList>
            <person name="Kim D."/>
        </authorList>
    </citation>
    <scope>NUCLEOTIDE SEQUENCE [LARGE SCALE GENOMIC DNA]</scope>
    <source>
        <strain evidence="2">Taebaek</strain>
    </source>
</reference>
<evidence type="ECO:0000313" key="2">
    <source>
        <dbReference type="EMBL" id="KAL3087860.1"/>
    </source>
</evidence>
<accession>A0ABD2JBB8</accession>
<feature type="chain" id="PRO_5044834835" evidence="1">
    <location>
        <begin position="22"/>
        <end position="70"/>
    </location>
</feature>
<feature type="signal peptide" evidence="1">
    <location>
        <begin position="1"/>
        <end position="21"/>
    </location>
</feature>
<proteinExistence type="predicted"/>
<dbReference type="InterPro" id="IPR036974">
    <property type="entry name" value="PUA_sf"/>
</dbReference>
<dbReference type="AlphaFoldDB" id="A0ABD2JBB8"/>
<evidence type="ECO:0000313" key="3">
    <source>
        <dbReference type="Proteomes" id="UP001620645"/>
    </source>
</evidence>
<keyword evidence="3" id="KW-1185">Reference proteome</keyword>